<dbReference type="PANTHER" id="PTHR46844:SF1">
    <property type="entry name" value="SLR5058 PROTEIN"/>
    <property type="match status" value="1"/>
</dbReference>
<keyword evidence="2" id="KW-0472">Membrane</keyword>
<evidence type="ECO:0000256" key="2">
    <source>
        <dbReference type="SAM" id="Phobius"/>
    </source>
</evidence>
<dbReference type="EMBL" id="RJKE01000001">
    <property type="protein sequence ID" value="ROO86507.1"/>
    <property type="molecule type" value="Genomic_DNA"/>
</dbReference>
<dbReference type="RefSeq" id="WP_123665902.1">
    <property type="nucleotide sequence ID" value="NZ_RJKE01000001.1"/>
</dbReference>
<evidence type="ECO:0000256" key="3">
    <source>
        <dbReference type="SAM" id="SignalP"/>
    </source>
</evidence>
<keyword evidence="6" id="KW-1185">Reference proteome</keyword>
<dbReference type="OrthoDB" id="135105at2"/>
<keyword evidence="3" id="KW-0732">Signal</keyword>
<protein>
    <submittedName>
        <fullName evidence="5">NACHT domain-containing protein</fullName>
    </submittedName>
</protein>
<gene>
    <name evidence="5" type="ORF">EDD29_4080</name>
</gene>
<evidence type="ECO:0000313" key="5">
    <source>
        <dbReference type="EMBL" id="ROO86507.1"/>
    </source>
</evidence>
<evidence type="ECO:0000259" key="4">
    <source>
        <dbReference type="PROSITE" id="PS50837"/>
    </source>
</evidence>
<reference evidence="5 6" key="1">
    <citation type="submission" date="2018-11" db="EMBL/GenBank/DDBJ databases">
        <title>Sequencing the genomes of 1000 actinobacteria strains.</title>
        <authorList>
            <person name="Klenk H.-P."/>
        </authorList>
    </citation>
    <scope>NUCLEOTIDE SEQUENCE [LARGE SCALE GENOMIC DNA]</scope>
    <source>
        <strain evidence="5 6">DSM 44254</strain>
    </source>
</reference>
<dbReference type="PROSITE" id="PS50837">
    <property type="entry name" value="NACHT"/>
    <property type="match status" value="1"/>
</dbReference>
<feature type="transmembrane region" description="Helical" evidence="2">
    <location>
        <begin position="36"/>
        <end position="55"/>
    </location>
</feature>
<keyword evidence="2" id="KW-0812">Transmembrane</keyword>
<dbReference type="Proteomes" id="UP000272400">
    <property type="component" value="Unassembled WGS sequence"/>
</dbReference>
<accession>A0A3N1CZ04</accession>
<evidence type="ECO:0000256" key="1">
    <source>
        <dbReference type="SAM" id="MobiDB-lite"/>
    </source>
</evidence>
<dbReference type="PANTHER" id="PTHR46844">
    <property type="entry name" value="SLR5058 PROTEIN"/>
    <property type="match status" value="1"/>
</dbReference>
<feature type="signal peptide" evidence="3">
    <location>
        <begin position="1"/>
        <end position="19"/>
    </location>
</feature>
<feature type="region of interest" description="Disordered" evidence="1">
    <location>
        <begin position="116"/>
        <end position="145"/>
    </location>
</feature>
<dbReference type="Gene3D" id="3.40.50.300">
    <property type="entry name" value="P-loop containing nucleotide triphosphate hydrolases"/>
    <property type="match status" value="1"/>
</dbReference>
<dbReference type="Pfam" id="PF05729">
    <property type="entry name" value="NACHT"/>
    <property type="match status" value="1"/>
</dbReference>
<evidence type="ECO:0000313" key="6">
    <source>
        <dbReference type="Proteomes" id="UP000272400"/>
    </source>
</evidence>
<dbReference type="InterPro" id="IPR027417">
    <property type="entry name" value="P-loop_NTPase"/>
</dbReference>
<comment type="caution">
    <text evidence="5">The sequence shown here is derived from an EMBL/GenBank/DDBJ whole genome shotgun (WGS) entry which is preliminary data.</text>
</comment>
<feature type="chain" id="PRO_5018095276" evidence="3">
    <location>
        <begin position="20"/>
        <end position="1147"/>
    </location>
</feature>
<proteinExistence type="predicted"/>
<organism evidence="5 6">
    <name type="scientific">Actinocorallia herbida</name>
    <dbReference type="NCBI Taxonomy" id="58109"/>
    <lineage>
        <taxon>Bacteria</taxon>
        <taxon>Bacillati</taxon>
        <taxon>Actinomycetota</taxon>
        <taxon>Actinomycetes</taxon>
        <taxon>Streptosporangiales</taxon>
        <taxon>Thermomonosporaceae</taxon>
        <taxon>Actinocorallia</taxon>
    </lineage>
</organism>
<dbReference type="AlphaFoldDB" id="A0A3N1CZ04"/>
<dbReference type="SUPFAM" id="SSF52540">
    <property type="entry name" value="P-loop containing nucleoside triphosphate hydrolases"/>
    <property type="match status" value="1"/>
</dbReference>
<keyword evidence="2" id="KW-1133">Transmembrane helix</keyword>
<dbReference type="InterPro" id="IPR007111">
    <property type="entry name" value="NACHT_NTPase"/>
</dbReference>
<feature type="domain" description="NACHT" evidence="4">
    <location>
        <begin position="166"/>
        <end position="293"/>
    </location>
</feature>
<name>A0A3N1CZ04_9ACTN</name>
<sequence>MRSILYTVLTLMSAFTLVAAGVAVNQILDDGELSRHWAYLAFGLAVAGALFATALTQTARESAASPGVRRRAYMRRVRAAVSDMETIGVVTQGEFVLRSEQVYVDVMLQPRPAADIAADSGIGTDEPDDTDAGEPGNDPSEADRRSVGDLLAGRRQPLGSFLKRGSVLAVLGAAGSGKTTLARHTTLDLAGRRPWGFWRHRPVPVLLYLRDHATGILGEKPQDLAEAAASARWLRGVIPANWLRARLDRGRCVVLLDGLDEVASEADRRRVRDWVTDQIGRYPENSFVITSRPHGYLSNPLPNADVLQVQRFTVDQIARFLRAWYRAVEQRARQGSPADVQAHADRKSADLIARVRDTPALQDLAANPLLLTMIALVHRYRGELPGSRAGLYAEMCIVLLHRRSEAKNLADPTELSGSQKETVIRHLALHMMRNQRRDIRDGEAWDAIDQPLKAVTERLTARAFLDGIRACGLLVERESGLYGFAHLTLQEYLAAAHLRAEPGEAGLLTSGVDDPWWRETTLLWAAGADATPVVEACLASGTVRALALAFDCADQAERLTPTARQRLNRLLTETGADDPARTRLTSAVAASRVLYATVRLPNGTGVCARPVIGDLWHRFVADARRRRLSLPDHAGGQEVATGMWATDAVLYLDWLNRLFDDGTGYRFPDQEEMAHPGVLEIPSLARRPVWVRRDAELVLHVPPGVAHPYALRNEVSVRLARLIADHLHFPLALAGGSSLLGLPELLVYARLDEGVGDIPVRRQATLLELVVTVQALVAFAREPGAGLRARTYAFGRARTLLEGFPVPQQGWEASAGDLRLAELHADSTREITRIEGLAQRFGGGYDQALGRDLHRLHNALVGYLREFHGPAGVGYQGIFSDLSVGPRFAFDPLGPLRTVLQPTVRLGLPRGRSRDLSVACARVKESADPDPARLALAREIALQRPIDGSDGGGFGLTLARTFTDALNGAEEESTGARAFKELALARAHRRKGLSLDEVMIAVAESLTGAWTEAQGGRRRAARAALFEDFLRTALESLLPGTPWAGDPLAALQHALEELPADCPREVTDLLSGAQRLLGPVWDRRQHAVRTADVAMAAAAVLTALLLLRSSGAPAPVAVERLRGLLGMLAVIATGQEVGGQAVVLVRV</sequence>